<protein>
    <recommendedName>
        <fullName evidence="3">HTH tetR-type domain-containing protein</fullName>
    </recommendedName>
</protein>
<reference evidence="4" key="1">
    <citation type="journal article" date="2014" name="Int. J. Syst. Evol. Microbiol.">
        <title>Complete genome sequence of Corynebacterium casei LMG S-19264T (=DSM 44701T), isolated from a smear-ripened cheese.</title>
        <authorList>
            <consortium name="US DOE Joint Genome Institute (JGI-PGF)"/>
            <person name="Walter F."/>
            <person name="Albersmeier A."/>
            <person name="Kalinowski J."/>
            <person name="Ruckert C."/>
        </authorList>
    </citation>
    <scope>NUCLEOTIDE SEQUENCE</scope>
    <source>
        <strain evidence="4">CGMCC 1.15360</strain>
    </source>
</reference>
<name>A0A917DYJ3_9SPHN</name>
<evidence type="ECO:0000256" key="2">
    <source>
        <dbReference type="SAM" id="Phobius"/>
    </source>
</evidence>
<reference evidence="4" key="2">
    <citation type="submission" date="2020-09" db="EMBL/GenBank/DDBJ databases">
        <authorList>
            <person name="Sun Q."/>
            <person name="Zhou Y."/>
        </authorList>
    </citation>
    <scope>NUCLEOTIDE SEQUENCE</scope>
    <source>
        <strain evidence="4">CGMCC 1.15360</strain>
    </source>
</reference>
<feature type="domain" description="HTH tetR-type" evidence="3">
    <location>
        <begin position="48"/>
        <end position="81"/>
    </location>
</feature>
<evidence type="ECO:0000259" key="3">
    <source>
        <dbReference type="Pfam" id="PF00440"/>
    </source>
</evidence>
<dbReference type="AlphaFoldDB" id="A0A917DYJ3"/>
<proteinExistence type="predicted"/>
<keyword evidence="5" id="KW-1185">Reference proteome</keyword>
<dbReference type="SUPFAM" id="SSF46689">
    <property type="entry name" value="Homeodomain-like"/>
    <property type="match status" value="1"/>
</dbReference>
<keyword evidence="2" id="KW-0472">Membrane</keyword>
<dbReference type="InterPro" id="IPR009057">
    <property type="entry name" value="Homeodomain-like_sf"/>
</dbReference>
<feature type="transmembrane region" description="Helical" evidence="2">
    <location>
        <begin position="81"/>
        <end position="99"/>
    </location>
</feature>
<dbReference type="Pfam" id="PF00440">
    <property type="entry name" value="TetR_N"/>
    <property type="match status" value="1"/>
</dbReference>
<evidence type="ECO:0000256" key="1">
    <source>
        <dbReference type="ARBA" id="ARBA00023125"/>
    </source>
</evidence>
<gene>
    <name evidence="4" type="ORF">GCM10010990_33690</name>
</gene>
<keyword evidence="2" id="KW-1133">Transmembrane helix</keyword>
<dbReference type="EMBL" id="BMIP01000010">
    <property type="protein sequence ID" value="GGD81020.1"/>
    <property type="molecule type" value="Genomic_DNA"/>
</dbReference>
<dbReference type="Proteomes" id="UP000612349">
    <property type="component" value="Unassembled WGS sequence"/>
</dbReference>
<dbReference type="GO" id="GO:0003677">
    <property type="term" value="F:DNA binding"/>
    <property type="evidence" value="ECO:0007669"/>
    <property type="project" value="UniProtKB-KW"/>
</dbReference>
<dbReference type="RefSeq" id="WP_066774790.1">
    <property type="nucleotide sequence ID" value="NZ_BMIP01000010.1"/>
</dbReference>
<evidence type="ECO:0000313" key="5">
    <source>
        <dbReference type="Proteomes" id="UP000612349"/>
    </source>
</evidence>
<dbReference type="InterPro" id="IPR001647">
    <property type="entry name" value="HTH_TetR"/>
</dbReference>
<sequence length="153" mass="16251">MGAQTDGSARGVDHGAKLPYPATMNEAASAAEHQKPLSARQKERRQRILEATHGLLVREGYEGLSMKAIALEARVAERTLFNIYALAYAISLYSLALLIKEGAPLSIMMPLLAAVVPLGTIVMALTILGEPASWPRIALLCLSCLVIGAASLV</sequence>
<keyword evidence="1" id="KW-0238">DNA-binding</keyword>
<keyword evidence="2" id="KW-0812">Transmembrane</keyword>
<feature type="transmembrane region" description="Helical" evidence="2">
    <location>
        <begin position="111"/>
        <end position="128"/>
    </location>
</feature>
<comment type="caution">
    <text evidence="4">The sequence shown here is derived from an EMBL/GenBank/DDBJ whole genome shotgun (WGS) entry which is preliminary data.</text>
</comment>
<dbReference type="Gene3D" id="1.10.357.10">
    <property type="entry name" value="Tetracycline Repressor, domain 2"/>
    <property type="match status" value="1"/>
</dbReference>
<organism evidence="4 5">
    <name type="scientific">Croceicoccus mobilis</name>
    <dbReference type="NCBI Taxonomy" id="1703339"/>
    <lineage>
        <taxon>Bacteria</taxon>
        <taxon>Pseudomonadati</taxon>
        <taxon>Pseudomonadota</taxon>
        <taxon>Alphaproteobacteria</taxon>
        <taxon>Sphingomonadales</taxon>
        <taxon>Erythrobacteraceae</taxon>
        <taxon>Croceicoccus</taxon>
    </lineage>
</organism>
<accession>A0A917DYJ3</accession>
<evidence type="ECO:0000313" key="4">
    <source>
        <dbReference type="EMBL" id="GGD81020.1"/>
    </source>
</evidence>